<dbReference type="PANTHER" id="PTHR33164:SF43">
    <property type="entry name" value="HTH-TYPE TRANSCRIPTIONAL REPRESSOR YETL"/>
    <property type="match status" value="1"/>
</dbReference>
<name>A0A2S9IT50_9HYPH</name>
<dbReference type="PANTHER" id="PTHR33164">
    <property type="entry name" value="TRANSCRIPTIONAL REGULATOR, MARR FAMILY"/>
    <property type="match status" value="1"/>
</dbReference>
<dbReference type="Gene3D" id="1.10.10.10">
    <property type="entry name" value="Winged helix-like DNA-binding domain superfamily/Winged helix DNA-binding domain"/>
    <property type="match status" value="1"/>
</dbReference>
<protein>
    <submittedName>
        <fullName evidence="2">MarR family transcriptional regulator</fullName>
    </submittedName>
</protein>
<keyword evidence="3" id="KW-1185">Reference proteome</keyword>
<dbReference type="EMBL" id="PVBR01000006">
    <property type="protein sequence ID" value="PRD43670.1"/>
    <property type="molecule type" value="Genomic_DNA"/>
</dbReference>
<dbReference type="GO" id="GO:0003700">
    <property type="term" value="F:DNA-binding transcription factor activity"/>
    <property type="evidence" value="ECO:0007669"/>
    <property type="project" value="InterPro"/>
</dbReference>
<dbReference type="InterPro" id="IPR039422">
    <property type="entry name" value="MarR/SlyA-like"/>
</dbReference>
<dbReference type="SUPFAM" id="SSF46785">
    <property type="entry name" value="Winged helix' DNA-binding domain"/>
    <property type="match status" value="1"/>
</dbReference>
<dbReference type="AlphaFoldDB" id="A0A2S9IT50"/>
<evidence type="ECO:0000313" key="3">
    <source>
        <dbReference type="Proteomes" id="UP000239434"/>
    </source>
</evidence>
<reference evidence="2 3" key="1">
    <citation type="submission" date="2018-02" db="EMBL/GenBank/DDBJ databases">
        <title>The draft genome of Phyllobacterium sp. 1N-3.</title>
        <authorList>
            <person name="Liu L."/>
            <person name="Li L."/>
            <person name="Zhang X."/>
            <person name="Wang T."/>
            <person name="Liang L."/>
        </authorList>
    </citation>
    <scope>NUCLEOTIDE SEQUENCE [LARGE SCALE GENOMIC DNA]</scope>
    <source>
        <strain evidence="2 3">1N-3</strain>
    </source>
</reference>
<organism evidence="2 3">
    <name type="scientific">Phyllobacterium phragmitis</name>
    <dbReference type="NCBI Taxonomy" id="2670329"/>
    <lineage>
        <taxon>Bacteria</taxon>
        <taxon>Pseudomonadati</taxon>
        <taxon>Pseudomonadota</taxon>
        <taxon>Alphaproteobacteria</taxon>
        <taxon>Hyphomicrobiales</taxon>
        <taxon>Phyllobacteriaceae</taxon>
        <taxon>Phyllobacterium</taxon>
    </lineage>
</organism>
<dbReference type="InterPro" id="IPR036390">
    <property type="entry name" value="WH_DNA-bd_sf"/>
</dbReference>
<gene>
    <name evidence="2" type="ORF">C5748_10505</name>
</gene>
<accession>A0A2S9IT50</accession>
<feature type="domain" description="HTH marR-type" evidence="1">
    <location>
        <begin position="15"/>
        <end position="149"/>
    </location>
</feature>
<dbReference type="InterPro" id="IPR000835">
    <property type="entry name" value="HTH_MarR-typ"/>
</dbReference>
<dbReference type="GO" id="GO:0006950">
    <property type="term" value="P:response to stress"/>
    <property type="evidence" value="ECO:0007669"/>
    <property type="project" value="TreeGrafter"/>
</dbReference>
<dbReference type="Pfam" id="PF01047">
    <property type="entry name" value="MarR"/>
    <property type="match status" value="1"/>
</dbReference>
<dbReference type="PROSITE" id="PS50995">
    <property type="entry name" value="HTH_MARR_2"/>
    <property type="match status" value="1"/>
</dbReference>
<dbReference type="RefSeq" id="WP_105741882.1">
    <property type="nucleotide sequence ID" value="NZ_PVBR01000006.1"/>
</dbReference>
<proteinExistence type="predicted"/>
<dbReference type="Proteomes" id="UP000239434">
    <property type="component" value="Unassembled WGS sequence"/>
</dbReference>
<dbReference type="SMART" id="SM00347">
    <property type="entry name" value="HTH_MARR"/>
    <property type="match status" value="1"/>
</dbReference>
<comment type="caution">
    <text evidence="2">The sequence shown here is derived from an EMBL/GenBank/DDBJ whole genome shotgun (WGS) entry which is preliminary data.</text>
</comment>
<dbReference type="InterPro" id="IPR036388">
    <property type="entry name" value="WH-like_DNA-bd_sf"/>
</dbReference>
<sequence>MTPLRTNATSVAKERLRLWLNMLKAVRHVENDVRERLRAQYQMTLPQFDVMATLHNHPEGLRMSDLSQQLVVSNGNVTGIVERLVADGLAERENLESDRRASLVRVSEKGNALMDEMVVVHREWIDEIFQDISEPDAARAISIMLDIRQRRCA</sequence>
<evidence type="ECO:0000259" key="1">
    <source>
        <dbReference type="PROSITE" id="PS50995"/>
    </source>
</evidence>
<dbReference type="PRINTS" id="PR00598">
    <property type="entry name" value="HTHMARR"/>
</dbReference>
<evidence type="ECO:0000313" key="2">
    <source>
        <dbReference type="EMBL" id="PRD43670.1"/>
    </source>
</evidence>